<organism evidence="2 3">
    <name type="scientific">Paenibacillus zeisoli</name>
    <dbReference type="NCBI Taxonomy" id="2496267"/>
    <lineage>
        <taxon>Bacteria</taxon>
        <taxon>Bacillati</taxon>
        <taxon>Bacillota</taxon>
        <taxon>Bacilli</taxon>
        <taxon>Bacillales</taxon>
        <taxon>Paenibacillaceae</taxon>
        <taxon>Paenibacillus</taxon>
    </lineage>
</organism>
<keyword evidence="1" id="KW-0472">Membrane</keyword>
<gene>
    <name evidence="2" type="ORF">EJP77_12535</name>
</gene>
<name>A0A433X951_9BACL</name>
<proteinExistence type="predicted"/>
<accession>A0A433X951</accession>
<dbReference type="OrthoDB" id="2665022at2"/>
<protein>
    <submittedName>
        <fullName evidence="2">Uncharacterized protein</fullName>
    </submittedName>
</protein>
<dbReference type="EMBL" id="RZNX01000004">
    <property type="protein sequence ID" value="RUT30641.1"/>
    <property type="molecule type" value="Genomic_DNA"/>
</dbReference>
<feature type="transmembrane region" description="Helical" evidence="1">
    <location>
        <begin position="52"/>
        <end position="70"/>
    </location>
</feature>
<evidence type="ECO:0000256" key="1">
    <source>
        <dbReference type="SAM" id="Phobius"/>
    </source>
</evidence>
<dbReference type="RefSeq" id="WP_127199573.1">
    <property type="nucleotide sequence ID" value="NZ_RZNX01000004.1"/>
</dbReference>
<evidence type="ECO:0000313" key="2">
    <source>
        <dbReference type="EMBL" id="RUT30641.1"/>
    </source>
</evidence>
<sequence>MNREPSTSTPKQKLDQELKSLHFTYQTEVLKRTHPSSWGEQLRMFWNYEIEIPVIPAAGTLTLIAVILFLHPWSSSVSHNPEQFADRGPLIEAYGNTYWKKDYERAVARLEDKTQD</sequence>
<keyword evidence="3" id="KW-1185">Reference proteome</keyword>
<comment type="caution">
    <text evidence="2">The sequence shown here is derived from an EMBL/GenBank/DDBJ whole genome shotgun (WGS) entry which is preliminary data.</text>
</comment>
<keyword evidence="1" id="KW-0812">Transmembrane</keyword>
<reference evidence="2 3" key="1">
    <citation type="submission" date="2018-12" db="EMBL/GenBank/DDBJ databases">
        <authorList>
            <person name="Sun L."/>
            <person name="Chen Z."/>
        </authorList>
    </citation>
    <scope>NUCLEOTIDE SEQUENCE [LARGE SCALE GENOMIC DNA]</scope>
    <source>
        <strain evidence="2 3">3-5-3</strain>
    </source>
</reference>
<keyword evidence="1" id="KW-1133">Transmembrane helix</keyword>
<evidence type="ECO:0000313" key="3">
    <source>
        <dbReference type="Proteomes" id="UP000272464"/>
    </source>
</evidence>
<dbReference type="Proteomes" id="UP000272464">
    <property type="component" value="Unassembled WGS sequence"/>
</dbReference>
<dbReference type="AlphaFoldDB" id="A0A433X951"/>